<keyword evidence="4" id="KW-1185">Reference proteome</keyword>
<reference evidence="3" key="1">
    <citation type="submission" date="2021-06" db="EMBL/GenBank/DDBJ databases">
        <authorList>
            <person name="Hodson N. C."/>
            <person name="Mongue J. A."/>
            <person name="Jaron S. K."/>
        </authorList>
    </citation>
    <scope>NUCLEOTIDE SEQUENCE</scope>
</reference>
<gene>
    <name evidence="3" type="ORF">AFUS01_LOCUS38687</name>
</gene>
<evidence type="ECO:0000259" key="2">
    <source>
        <dbReference type="Pfam" id="PF22938"/>
    </source>
</evidence>
<accession>A0A8J2LAW4</accession>
<feature type="region of interest" description="Disordered" evidence="1">
    <location>
        <begin position="153"/>
        <end position="174"/>
    </location>
</feature>
<proteinExistence type="predicted"/>
<dbReference type="Proteomes" id="UP000708208">
    <property type="component" value="Unassembled WGS sequence"/>
</dbReference>
<evidence type="ECO:0000256" key="1">
    <source>
        <dbReference type="SAM" id="MobiDB-lite"/>
    </source>
</evidence>
<feature type="non-terminal residue" evidence="3">
    <location>
        <position position="1"/>
    </location>
</feature>
<organism evidence="3 4">
    <name type="scientific">Allacma fusca</name>
    <dbReference type="NCBI Taxonomy" id="39272"/>
    <lineage>
        <taxon>Eukaryota</taxon>
        <taxon>Metazoa</taxon>
        <taxon>Ecdysozoa</taxon>
        <taxon>Arthropoda</taxon>
        <taxon>Hexapoda</taxon>
        <taxon>Collembola</taxon>
        <taxon>Symphypleona</taxon>
        <taxon>Sminthuridae</taxon>
        <taxon>Allacma</taxon>
    </lineage>
</organism>
<sequence length="174" mass="19602">TFAQTTANENTQVSRTKAKINFDATHSPIEYLPSQLVLLADFSRKVGFVNKFLPAWKGPFEVIEKLNPVTYLVQDRRNNKSTSKPSKAHVQNMKPYFPPTFSPPNNTYPNDPKINCICPQMNPFEEPMDIDVLLGDLGSPLPFISWEDEMEALLDNLPPESPPNSHSTPDSEDL</sequence>
<dbReference type="AlphaFoldDB" id="A0A8J2LAW4"/>
<dbReference type="InterPro" id="IPR054465">
    <property type="entry name" value="Integrase_p58-like_C"/>
</dbReference>
<feature type="domain" description="Integrase p58-like C-terminal" evidence="2">
    <location>
        <begin position="58"/>
        <end position="94"/>
    </location>
</feature>
<evidence type="ECO:0000313" key="4">
    <source>
        <dbReference type="Proteomes" id="UP000708208"/>
    </source>
</evidence>
<dbReference type="EMBL" id="CAJVCH010548832">
    <property type="protein sequence ID" value="CAG7828784.1"/>
    <property type="molecule type" value="Genomic_DNA"/>
</dbReference>
<dbReference type="OrthoDB" id="8929292at2759"/>
<protein>
    <recommendedName>
        <fullName evidence="2">Integrase p58-like C-terminal domain-containing protein</fullName>
    </recommendedName>
</protein>
<feature type="non-terminal residue" evidence="3">
    <location>
        <position position="174"/>
    </location>
</feature>
<dbReference type="Pfam" id="PF22938">
    <property type="entry name" value="Integrase_p58_C"/>
    <property type="match status" value="1"/>
</dbReference>
<name>A0A8J2LAW4_9HEXA</name>
<evidence type="ECO:0000313" key="3">
    <source>
        <dbReference type="EMBL" id="CAG7828784.1"/>
    </source>
</evidence>
<comment type="caution">
    <text evidence="3">The sequence shown here is derived from an EMBL/GenBank/DDBJ whole genome shotgun (WGS) entry which is preliminary data.</text>
</comment>